<reference evidence="7" key="1">
    <citation type="submission" date="2019-06" db="EMBL/GenBank/DDBJ databases">
        <authorList>
            <consortium name="Wellcome Sanger Institute Data Sharing"/>
        </authorList>
    </citation>
    <scope>NUCLEOTIDE SEQUENCE [LARGE SCALE GENOMIC DNA]</scope>
</reference>
<reference evidence="7" key="2">
    <citation type="submission" date="2025-08" db="UniProtKB">
        <authorList>
            <consortium name="Ensembl"/>
        </authorList>
    </citation>
    <scope>IDENTIFICATION</scope>
</reference>
<proteinExistence type="predicted"/>
<evidence type="ECO:0000256" key="1">
    <source>
        <dbReference type="ARBA" id="ARBA00004251"/>
    </source>
</evidence>
<evidence type="ECO:0000256" key="6">
    <source>
        <dbReference type="SAM" id="SignalP"/>
    </source>
</evidence>
<dbReference type="GO" id="GO:0045059">
    <property type="term" value="P:positive thymic T cell selection"/>
    <property type="evidence" value="ECO:0007669"/>
    <property type="project" value="TreeGrafter"/>
</dbReference>
<keyword evidence="5" id="KW-1133">Transmembrane helix</keyword>
<feature type="transmembrane region" description="Helical" evidence="5">
    <location>
        <begin position="97"/>
        <end position="119"/>
    </location>
</feature>
<evidence type="ECO:0000256" key="5">
    <source>
        <dbReference type="SAM" id="Phobius"/>
    </source>
</evidence>
<dbReference type="Ensembl" id="ENSSORT00005024016.1">
    <property type="protein sequence ID" value="ENSSORP00005023341.1"/>
    <property type="gene ID" value="ENSSORG00005011296.1"/>
</dbReference>
<gene>
    <name evidence="7" type="primary">cd3e</name>
</gene>
<dbReference type="GO" id="GO:0042105">
    <property type="term" value="C:alpha-beta T cell receptor complex"/>
    <property type="evidence" value="ECO:0007669"/>
    <property type="project" value="TreeGrafter"/>
</dbReference>
<dbReference type="Proteomes" id="UP000472271">
    <property type="component" value="Chromosome 13"/>
</dbReference>
<evidence type="ECO:0000256" key="2">
    <source>
        <dbReference type="ARBA" id="ARBA00022475"/>
    </source>
</evidence>
<dbReference type="InParanoid" id="A0A673A235"/>
<name>A0A673A235_9TELE</name>
<evidence type="ECO:0008006" key="9">
    <source>
        <dbReference type="Google" id="ProtNLM"/>
    </source>
</evidence>
<dbReference type="GO" id="GO:0007166">
    <property type="term" value="P:cell surface receptor signaling pathway"/>
    <property type="evidence" value="ECO:0007669"/>
    <property type="project" value="TreeGrafter"/>
</dbReference>
<feature type="signal peptide" evidence="6">
    <location>
        <begin position="1"/>
        <end position="19"/>
    </location>
</feature>
<protein>
    <recommendedName>
        <fullName evidence="9">CD3 gamma/delta subunit Ig-like domain-containing protein</fullName>
    </recommendedName>
</protein>
<dbReference type="InterPro" id="IPR015484">
    <property type="entry name" value="CD3_esu/gsu/dsu"/>
</dbReference>
<dbReference type="RefSeq" id="XP_030007437.1">
    <property type="nucleotide sequence ID" value="XM_030151577.1"/>
</dbReference>
<evidence type="ECO:0000313" key="7">
    <source>
        <dbReference type="Ensembl" id="ENSSORP00005023341.1"/>
    </source>
</evidence>
<dbReference type="GO" id="GO:0004888">
    <property type="term" value="F:transmembrane signaling receptor activity"/>
    <property type="evidence" value="ECO:0007669"/>
    <property type="project" value="TreeGrafter"/>
</dbReference>
<dbReference type="AlphaFoldDB" id="A0A673A235"/>
<feature type="compositionally biased region" description="Polar residues" evidence="4">
    <location>
        <begin position="156"/>
        <end position="172"/>
    </location>
</feature>
<keyword evidence="5" id="KW-0472">Membrane</keyword>
<evidence type="ECO:0000313" key="8">
    <source>
        <dbReference type="Proteomes" id="UP000472271"/>
    </source>
</evidence>
<reference evidence="7" key="3">
    <citation type="submission" date="2025-09" db="UniProtKB">
        <authorList>
            <consortium name="Ensembl"/>
        </authorList>
    </citation>
    <scope>IDENTIFICATION</scope>
</reference>
<evidence type="ECO:0000256" key="3">
    <source>
        <dbReference type="ARBA" id="ARBA00022729"/>
    </source>
</evidence>
<feature type="chain" id="PRO_5025428887" description="CD3 gamma/delta subunit Ig-like domain-containing protein" evidence="6">
    <location>
        <begin position="20"/>
        <end position="172"/>
    </location>
</feature>
<keyword evidence="8" id="KW-1185">Reference proteome</keyword>
<dbReference type="PANTHER" id="PTHR10570">
    <property type="entry name" value="T-CELL SURFACE GLYCOPROTEIN CD3 GAMMA CHAIN / DELTA CHAIN"/>
    <property type="match status" value="1"/>
</dbReference>
<dbReference type="GO" id="GO:0009897">
    <property type="term" value="C:external side of plasma membrane"/>
    <property type="evidence" value="ECO:0007669"/>
    <property type="project" value="TreeGrafter"/>
</dbReference>
<keyword evidence="2" id="KW-1003">Cell membrane</keyword>
<dbReference type="Pfam" id="PF16681">
    <property type="entry name" value="Ig_5"/>
    <property type="match status" value="1"/>
</dbReference>
<dbReference type="GeneID" id="115431315"/>
<keyword evidence="3 6" id="KW-0732">Signal</keyword>
<dbReference type="PANTHER" id="PTHR10570:SF9">
    <property type="entry name" value="T-CELL SURFACE GLYCOPROTEIN CD3 EPSILON CHAIN"/>
    <property type="match status" value="1"/>
</dbReference>
<keyword evidence="5" id="KW-0812">Transmembrane</keyword>
<dbReference type="OrthoDB" id="9947847at2759"/>
<evidence type="ECO:0000256" key="4">
    <source>
        <dbReference type="SAM" id="MobiDB-lite"/>
    </source>
</evidence>
<sequence>MDFRVVFAILLLSVATVKAQGDVSFWGATVTMTCPGSGSWHMKGKSEPLAENTDKLEMKYAGNQDIYCQYGDDSNAQVKYYFYIQGKACETCFEVDALLFLVVIVVDLLGTIGLMLVIYSCTKKRSSAGPAPTSKPPARSRGQGPPVPSPDYEQLNPLTRTADTYSAVNRMG</sequence>
<organism evidence="7 8">
    <name type="scientific">Sphaeramia orbicularis</name>
    <name type="common">orbiculate cardinalfish</name>
    <dbReference type="NCBI Taxonomy" id="375764"/>
    <lineage>
        <taxon>Eukaryota</taxon>
        <taxon>Metazoa</taxon>
        <taxon>Chordata</taxon>
        <taxon>Craniata</taxon>
        <taxon>Vertebrata</taxon>
        <taxon>Euteleostomi</taxon>
        <taxon>Actinopterygii</taxon>
        <taxon>Neopterygii</taxon>
        <taxon>Teleostei</taxon>
        <taxon>Neoteleostei</taxon>
        <taxon>Acanthomorphata</taxon>
        <taxon>Gobiaria</taxon>
        <taxon>Kurtiformes</taxon>
        <taxon>Apogonoidei</taxon>
        <taxon>Apogonidae</taxon>
        <taxon>Apogoninae</taxon>
        <taxon>Sphaeramia</taxon>
    </lineage>
</organism>
<accession>A0A673A235</accession>
<feature type="region of interest" description="Disordered" evidence="4">
    <location>
        <begin position="125"/>
        <end position="172"/>
    </location>
</feature>
<comment type="subcellular location">
    <subcellularLocation>
        <location evidence="1">Cell membrane</location>
        <topology evidence="1">Single-pass type I membrane protein</topology>
    </subcellularLocation>
</comment>